<evidence type="ECO:0000313" key="1">
    <source>
        <dbReference type="EMBL" id="QDY98179.1"/>
    </source>
</evidence>
<reference evidence="1" key="1">
    <citation type="submission" date="2018-10" db="EMBL/GenBank/DDBJ databases">
        <authorList>
            <person name="Zhou D."/>
            <person name="Yin Z."/>
            <person name="Feng J."/>
        </authorList>
    </citation>
    <scope>NUCLEOTIDE SEQUENCE</scope>
    <source>
        <strain evidence="1">16005813</strain>
        <plasmid evidence="1">p16005813A</plasmid>
    </source>
</reference>
<dbReference type="AlphaFoldDB" id="A0A5B8KQB6"/>
<organism evidence="1">
    <name type="scientific">Leclercia adecarboxylata</name>
    <dbReference type="NCBI Taxonomy" id="83655"/>
    <lineage>
        <taxon>Bacteria</taxon>
        <taxon>Pseudomonadati</taxon>
        <taxon>Pseudomonadota</taxon>
        <taxon>Gammaproteobacteria</taxon>
        <taxon>Enterobacterales</taxon>
        <taxon>Enterobacteriaceae</taxon>
        <taxon>Leclercia</taxon>
    </lineage>
</organism>
<geneLocation type="plasmid" evidence="1">
    <name>p16005813A</name>
</geneLocation>
<keyword evidence="1" id="KW-0614">Plasmid</keyword>
<accession>A0A5B8KQB6</accession>
<protein>
    <submittedName>
        <fullName evidence="1">Uncharacterized protein</fullName>
    </submittedName>
</protein>
<sequence length="63" mass="7371">MRAVRAAYERVLRNLTRGHLKRLRFLVTTSIIKSDVFRPFGPGGGAFQWWVMGLKPQICSFWF</sequence>
<name>A0A5B8KQB6_9ENTR</name>
<proteinExistence type="predicted"/>
<dbReference type="EMBL" id="MK036891">
    <property type="protein sequence ID" value="QDY98179.1"/>
    <property type="molecule type" value="Genomic_DNA"/>
</dbReference>